<dbReference type="STRING" id="196109.A0A136INF6"/>
<accession>A0A136INF6</accession>
<feature type="domain" description="FAD-binding" evidence="7">
    <location>
        <begin position="8"/>
        <end position="342"/>
    </location>
</feature>
<protein>
    <recommendedName>
        <fullName evidence="7">FAD-binding domain-containing protein</fullName>
    </recommendedName>
</protein>
<reference evidence="9" key="1">
    <citation type="submission" date="2016-02" db="EMBL/GenBank/DDBJ databases">
        <title>Draft genome sequence of Microdochium bolleyi, a fungal endophyte of beachgrass.</title>
        <authorList>
            <consortium name="DOE Joint Genome Institute"/>
            <person name="David A.S."/>
            <person name="May G."/>
            <person name="Haridas S."/>
            <person name="Lim J."/>
            <person name="Wang M."/>
            <person name="Labutti K."/>
            <person name="Lipzen A."/>
            <person name="Barry K."/>
            <person name="Grigoriev I.V."/>
        </authorList>
    </citation>
    <scope>NUCLEOTIDE SEQUENCE [LARGE SCALE GENOMIC DNA]</scope>
    <source>
        <strain evidence="9">J235TASD1</strain>
    </source>
</reference>
<evidence type="ECO:0000256" key="4">
    <source>
        <dbReference type="ARBA" id="ARBA00022827"/>
    </source>
</evidence>
<dbReference type="PANTHER" id="PTHR13789">
    <property type="entry name" value="MONOOXYGENASE"/>
    <property type="match status" value="1"/>
</dbReference>
<evidence type="ECO:0000256" key="3">
    <source>
        <dbReference type="ARBA" id="ARBA00022630"/>
    </source>
</evidence>
<dbReference type="Gene3D" id="3.50.50.60">
    <property type="entry name" value="FAD/NAD(P)-binding domain"/>
    <property type="match status" value="1"/>
</dbReference>
<evidence type="ECO:0000256" key="1">
    <source>
        <dbReference type="ARBA" id="ARBA00005179"/>
    </source>
</evidence>
<comment type="pathway">
    <text evidence="1">Secondary metabolite biosynthesis.</text>
</comment>
<evidence type="ECO:0000259" key="7">
    <source>
        <dbReference type="Pfam" id="PF01494"/>
    </source>
</evidence>
<sequence length="418" mass="44618">MGSSTPRDTHILIVGGGIGGLATAIALRGPGRQITVLEKSRMLRETGALISLQPNATKIIDSWGIDSFLAGCKPMADKAFRIFNTEGRMVNEIKLDRSMFGADRVLYHRQDLHNALLKAATSPEGALKGQHVTVRTGCGAAACDPEAGTVTTTDGETLTADIVVGADGIRSAIRQHVIGEQRDSVPTGLSAYRLLLKTADLADLTTLPADIVDIKDPVTTMIVGPDKRIIMGPGRDGELYGVVALVPDVSLHETSASDSWVAEAKLDALLASYGDFPGWARDIFSKADDVSLWQMRDLDPLSTWVKGRTILIGDAAHAMLPTQGQGASQAVEDAEALAAYVADLPAEPTKEDVARALGHVFNARYERASLIQKYSRQQARPGADAGTGAVTLNPGQFLQYNCKYTGAKDWVKQQANKS</sequence>
<evidence type="ECO:0000313" key="9">
    <source>
        <dbReference type="Proteomes" id="UP000070501"/>
    </source>
</evidence>
<dbReference type="InterPro" id="IPR036188">
    <property type="entry name" value="FAD/NAD-bd_sf"/>
</dbReference>
<keyword evidence="3" id="KW-0285">Flavoprotein</keyword>
<keyword evidence="5" id="KW-0560">Oxidoreductase</keyword>
<evidence type="ECO:0000256" key="2">
    <source>
        <dbReference type="ARBA" id="ARBA00007992"/>
    </source>
</evidence>
<dbReference type="SUPFAM" id="SSF51905">
    <property type="entry name" value="FAD/NAD(P)-binding domain"/>
    <property type="match status" value="1"/>
</dbReference>
<name>A0A136INF6_9PEZI</name>
<dbReference type="Proteomes" id="UP000070501">
    <property type="component" value="Unassembled WGS sequence"/>
</dbReference>
<dbReference type="EMBL" id="KQ964268">
    <property type="protein sequence ID" value="KXJ86476.1"/>
    <property type="molecule type" value="Genomic_DNA"/>
</dbReference>
<dbReference type="GO" id="GO:0004497">
    <property type="term" value="F:monooxygenase activity"/>
    <property type="evidence" value="ECO:0007669"/>
    <property type="project" value="UniProtKB-KW"/>
</dbReference>
<dbReference type="OrthoDB" id="40579at2759"/>
<dbReference type="PRINTS" id="PR00420">
    <property type="entry name" value="RNGMNOXGNASE"/>
</dbReference>
<evidence type="ECO:0000256" key="5">
    <source>
        <dbReference type="ARBA" id="ARBA00023002"/>
    </source>
</evidence>
<dbReference type="AlphaFoldDB" id="A0A136INF6"/>
<keyword evidence="9" id="KW-1185">Reference proteome</keyword>
<keyword evidence="6" id="KW-0503">Monooxygenase</keyword>
<keyword evidence="4" id="KW-0274">FAD</keyword>
<evidence type="ECO:0000313" key="8">
    <source>
        <dbReference type="EMBL" id="KXJ86476.1"/>
    </source>
</evidence>
<dbReference type="GO" id="GO:0071949">
    <property type="term" value="F:FAD binding"/>
    <property type="evidence" value="ECO:0007669"/>
    <property type="project" value="InterPro"/>
</dbReference>
<proteinExistence type="inferred from homology"/>
<dbReference type="Pfam" id="PF01494">
    <property type="entry name" value="FAD_binding_3"/>
    <property type="match status" value="1"/>
</dbReference>
<gene>
    <name evidence="8" type="ORF">Micbo1qcDRAFT_219530</name>
</gene>
<dbReference type="InParanoid" id="A0A136INF6"/>
<dbReference type="PANTHER" id="PTHR13789:SF314">
    <property type="entry name" value="FAD-BINDING DOMAIN-CONTAINING PROTEIN"/>
    <property type="match status" value="1"/>
</dbReference>
<comment type="similarity">
    <text evidence="2">Belongs to the paxM FAD-dependent monooxygenase family.</text>
</comment>
<dbReference type="SUPFAM" id="SSF54373">
    <property type="entry name" value="FAD-linked reductases, C-terminal domain"/>
    <property type="match status" value="1"/>
</dbReference>
<evidence type="ECO:0000256" key="6">
    <source>
        <dbReference type="ARBA" id="ARBA00023033"/>
    </source>
</evidence>
<organism evidence="8 9">
    <name type="scientific">Microdochium bolleyi</name>
    <dbReference type="NCBI Taxonomy" id="196109"/>
    <lineage>
        <taxon>Eukaryota</taxon>
        <taxon>Fungi</taxon>
        <taxon>Dikarya</taxon>
        <taxon>Ascomycota</taxon>
        <taxon>Pezizomycotina</taxon>
        <taxon>Sordariomycetes</taxon>
        <taxon>Xylariomycetidae</taxon>
        <taxon>Xylariales</taxon>
        <taxon>Microdochiaceae</taxon>
        <taxon>Microdochium</taxon>
    </lineage>
</organism>
<dbReference type="InterPro" id="IPR050493">
    <property type="entry name" value="FAD-dep_Monooxygenase_BioMet"/>
</dbReference>
<dbReference type="InterPro" id="IPR002938">
    <property type="entry name" value="FAD-bd"/>
</dbReference>